<reference evidence="2 3" key="1">
    <citation type="journal article" date="2014" name="Genome Announc.">
        <title>Draft genome sequence of Sclerotinia borealis, a psychrophilic plant pathogenic fungus.</title>
        <authorList>
            <person name="Mardanov A.V."/>
            <person name="Beletsky A.V."/>
            <person name="Kadnikov V.V."/>
            <person name="Ignatov A.N."/>
            <person name="Ravin N.V."/>
        </authorList>
    </citation>
    <scope>NUCLEOTIDE SEQUENCE [LARGE SCALE GENOMIC DNA]</scope>
    <source>
        <strain evidence="3">F-4157</strain>
    </source>
</reference>
<evidence type="ECO:0000313" key="2">
    <source>
        <dbReference type="EMBL" id="ESZ98836.1"/>
    </source>
</evidence>
<keyword evidence="3" id="KW-1185">Reference proteome</keyword>
<dbReference type="AlphaFoldDB" id="W9CSN3"/>
<dbReference type="STRING" id="1432307.W9CSN3"/>
<comment type="caution">
    <text evidence="2">The sequence shown here is derived from an EMBL/GenBank/DDBJ whole genome shotgun (WGS) entry which is preliminary data.</text>
</comment>
<name>W9CSN3_SCLBF</name>
<proteinExistence type="predicted"/>
<gene>
    <name evidence="2" type="ORF">SBOR_0784</name>
</gene>
<evidence type="ECO:0000256" key="1">
    <source>
        <dbReference type="SAM" id="MobiDB-lite"/>
    </source>
</evidence>
<dbReference type="Proteomes" id="UP000019487">
    <property type="component" value="Unassembled WGS sequence"/>
</dbReference>
<accession>W9CSN3</accession>
<feature type="region of interest" description="Disordered" evidence="1">
    <location>
        <begin position="1"/>
        <end position="49"/>
    </location>
</feature>
<feature type="region of interest" description="Disordered" evidence="1">
    <location>
        <begin position="832"/>
        <end position="855"/>
    </location>
</feature>
<dbReference type="EMBL" id="AYSA01000030">
    <property type="protein sequence ID" value="ESZ98836.1"/>
    <property type="molecule type" value="Genomic_DNA"/>
</dbReference>
<dbReference type="HOGENOM" id="CLU_008374_0_0_1"/>
<evidence type="ECO:0000313" key="3">
    <source>
        <dbReference type="Proteomes" id="UP000019487"/>
    </source>
</evidence>
<sequence>MSRTTRQQSHASGLNSNNSHQKAGRFSLWKRPNNTITREEPPIASSSGLMIDPPHSDLIVSSPVVLPEIELTRSNLSQDLFLGALHDPNYIQLQNNIRRLRKAPVGPEPKNVDAAWEIYKTQREESLEHCRKLIEKSQHHARNPSFESSIGPLDTRSSLSSGSINDASLPFQINPQWISTIREYKAVQETLLNTLHTSLVVTYTAYEPDASQRQLEVFLADKEHRKNVITKWRDTSVRRVRSERPEFFEKYKIRSLNFDKLKHDIEESERLFNTGHTPNRVVRESVIYKNGDTILEFANRPSDSLPIIRFRVSSHFLIPDDVSPLLSQMLSPGPITPLDMMNDLPKAPSKVVGKDGIGVNVYRMPQMEPNNHEALALLLHAIHGHTQRLPRDDIDFSVFVSIADVCLRYRCTSPVELQVEYRWLPQWESRAAENNPEELLLIAYAFGARDLFTRISRSIILNAKDDDDTQGKELWPQAIKNTIKTRRRIYMEQILDYCASVISEYLRPPRQNSERPVHVGSLELSTVRCPRGSHTCDATNLGWLMLVYNELGVSPLSLKLSSNRSLKELIDCLRLMPSPPQTHIGVCDFAPYFRAKINDISTTIIGLTLHDVSGKHGWALSKGKGPQNTASEEIFELPVQVSSKESIVEAEKAKEATKIAVSLRILSLLDNLDDLHAAAMIDKTFYGAYIKHEGKLLRNIVKSRLIHASLAPEAQVGIMSRTLPDTTESLEATAVDLVDDSESAVSSISEHGSFAAQDEDLYSVSLPLSPMDMAAMPMPTSEEEARELLTRNVEATSRAWAMRDVLQPPERGMRSARNEKFLAGDFAHIEDKSRMEEESKQLRAEKGKVMHFSGL</sequence>
<feature type="compositionally biased region" description="Polar residues" evidence="1">
    <location>
        <begin position="1"/>
        <end position="21"/>
    </location>
</feature>
<feature type="compositionally biased region" description="Basic and acidic residues" evidence="1">
    <location>
        <begin position="832"/>
        <end position="848"/>
    </location>
</feature>
<dbReference type="OrthoDB" id="5376710at2759"/>
<organism evidence="2 3">
    <name type="scientific">Sclerotinia borealis (strain F-4128)</name>
    <dbReference type="NCBI Taxonomy" id="1432307"/>
    <lineage>
        <taxon>Eukaryota</taxon>
        <taxon>Fungi</taxon>
        <taxon>Dikarya</taxon>
        <taxon>Ascomycota</taxon>
        <taxon>Pezizomycotina</taxon>
        <taxon>Leotiomycetes</taxon>
        <taxon>Helotiales</taxon>
        <taxon>Sclerotiniaceae</taxon>
        <taxon>Sclerotinia</taxon>
    </lineage>
</organism>
<protein>
    <submittedName>
        <fullName evidence="2">Uncharacterized protein</fullName>
    </submittedName>
</protein>